<accession>A0AAD8E4M9</accession>
<dbReference type="FunFam" id="2.40.10.10:FF:000120">
    <property type="entry name" value="Putative serine protease"/>
    <property type="match status" value="1"/>
</dbReference>
<evidence type="ECO:0000313" key="12">
    <source>
        <dbReference type="EMBL" id="KAJ9576477.1"/>
    </source>
</evidence>
<comment type="catalytic activity">
    <reaction evidence="8">
        <text>Selective cleavage of 103-Arg-|-Ser-104 and 124-Ile-|-Ile-125 bonds in Limulus clotting factor B to form activated factor B. Cleavage of -Pro-Arg-|-Xaa- bonds in synthetic substrates.</text>
        <dbReference type="EC" id="3.4.21.84"/>
    </reaction>
</comment>
<dbReference type="CDD" id="cd00190">
    <property type="entry name" value="Tryp_SPc"/>
    <property type="match status" value="1"/>
</dbReference>
<name>A0AAD8E4M9_DIPPU</name>
<keyword evidence="7" id="KW-1015">Disulfide bond</keyword>
<keyword evidence="5" id="KW-0353">Hemolymph clotting</keyword>
<comment type="caution">
    <text evidence="12">The sequence shown here is derived from an EMBL/GenBank/DDBJ whole genome shotgun (WGS) entry which is preliminary data.</text>
</comment>
<evidence type="ECO:0000259" key="11">
    <source>
        <dbReference type="PROSITE" id="PS50240"/>
    </source>
</evidence>
<dbReference type="InterPro" id="IPR001314">
    <property type="entry name" value="Peptidase_S1A"/>
</dbReference>
<evidence type="ECO:0000256" key="2">
    <source>
        <dbReference type="ARBA" id="ARBA00022670"/>
    </source>
</evidence>
<keyword evidence="6 10" id="KW-0720">Serine protease</keyword>
<feature type="domain" description="Peptidase S1" evidence="11">
    <location>
        <begin position="1"/>
        <end position="230"/>
    </location>
</feature>
<protein>
    <recommendedName>
        <fullName evidence="9">limulus clotting factor C</fullName>
        <ecNumber evidence="9">3.4.21.84</ecNumber>
    </recommendedName>
</protein>
<keyword evidence="4 10" id="KW-0378">Hydrolase</keyword>
<dbReference type="InterPro" id="IPR043504">
    <property type="entry name" value="Peptidase_S1_PA_chymotrypsin"/>
</dbReference>
<dbReference type="PANTHER" id="PTHR24252:SF18">
    <property type="entry name" value="OVOCHYMASE 1"/>
    <property type="match status" value="1"/>
</dbReference>
<dbReference type="PROSITE" id="PS00135">
    <property type="entry name" value="TRYPSIN_SER"/>
    <property type="match status" value="1"/>
</dbReference>
<evidence type="ECO:0000256" key="9">
    <source>
        <dbReference type="ARBA" id="ARBA00066707"/>
    </source>
</evidence>
<dbReference type="AlphaFoldDB" id="A0AAD8E4M9"/>
<evidence type="ECO:0000256" key="4">
    <source>
        <dbReference type="ARBA" id="ARBA00022801"/>
    </source>
</evidence>
<dbReference type="Pfam" id="PF00089">
    <property type="entry name" value="Trypsin"/>
    <property type="match status" value="1"/>
</dbReference>
<feature type="non-terminal residue" evidence="12">
    <location>
        <position position="241"/>
    </location>
</feature>
<evidence type="ECO:0000256" key="6">
    <source>
        <dbReference type="ARBA" id="ARBA00022825"/>
    </source>
</evidence>
<dbReference type="EC" id="3.4.21.84" evidence="9"/>
<organism evidence="12 13">
    <name type="scientific">Diploptera punctata</name>
    <name type="common">Pacific beetle cockroach</name>
    <dbReference type="NCBI Taxonomy" id="6984"/>
    <lineage>
        <taxon>Eukaryota</taxon>
        <taxon>Metazoa</taxon>
        <taxon>Ecdysozoa</taxon>
        <taxon>Arthropoda</taxon>
        <taxon>Hexapoda</taxon>
        <taxon>Insecta</taxon>
        <taxon>Pterygota</taxon>
        <taxon>Neoptera</taxon>
        <taxon>Polyneoptera</taxon>
        <taxon>Dictyoptera</taxon>
        <taxon>Blattodea</taxon>
        <taxon>Blaberoidea</taxon>
        <taxon>Blaberidae</taxon>
        <taxon>Diplopterinae</taxon>
        <taxon>Diploptera</taxon>
    </lineage>
</organism>
<keyword evidence="1" id="KW-0768">Sushi</keyword>
<evidence type="ECO:0000256" key="5">
    <source>
        <dbReference type="ARBA" id="ARBA00022820"/>
    </source>
</evidence>
<dbReference type="InterPro" id="IPR018114">
    <property type="entry name" value="TRYPSIN_HIS"/>
</dbReference>
<dbReference type="InterPro" id="IPR001254">
    <property type="entry name" value="Trypsin_dom"/>
</dbReference>
<keyword evidence="13" id="KW-1185">Reference proteome</keyword>
<dbReference type="Gene3D" id="2.40.10.10">
    <property type="entry name" value="Trypsin-like serine proteases"/>
    <property type="match status" value="2"/>
</dbReference>
<dbReference type="Proteomes" id="UP001233999">
    <property type="component" value="Unassembled WGS sequence"/>
</dbReference>
<dbReference type="EMBL" id="JASPKZ010009790">
    <property type="protein sequence ID" value="KAJ9576477.1"/>
    <property type="molecule type" value="Genomic_DNA"/>
</dbReference>
<dbReference type="PROSITE" id="PS00134">
    <property type="entry name" value="TRYPSIN_HIS"/>
    <property type="match status" value="1"/>
</dbReference>
<reference evidence="12" key="1">
    <citation type="journal article" date="2023" name="IScience">
        <title>Live-bearing cockroach genome reveals convergent evolutionary mechanisms linked to viviparity in insects and beyond.</title>
        <authorList>
            <person name="Fouks B."/>
            <person name="Harrison M.C."/>
            <person name="Mikhailova A.A."/>
            <person name="Marchal E."/>
            <person name="English S."/>
            <person name="Carruthers M."/>
            <person name="Jennings E.C."/>
            <person name="Chiamaka E.L."/>
            <person name="Frigard R.A."/>
            <person name="Pippel M."/>
            <person name="Attardo G.M."/>
            <person name="Benoit J.B."/>
            <person name="Bornberg-Bauer E."/>
            <person name="Tobe S.S."/>
        </authorList>
    </citation>
    <scope>NUCLEOTIDE SEQUENCE</scope>
    <source>
        <strain evidence="12">Stay&amp;Tobe</strain>
    </source>
</reference>
<sequence>EFPWQVSVQMTAGLSARHICGGAVVSAYWVVTAAHCIEGVKPSHLSIVAGDHDLYKNEGTEQRLVVSRVVTAGFNHSIFMNDIALLQLNKSLRMDGKYIAPICLPLPGDDLRTDSGIATGWGTLTENGMLSHLLQMVKLPFIPISQCQEMFRNIGIAKYLHECQYCSGFEKGGSDTCKGDSGGPLVCLHDDGLYYLCGVVSWGVGCARPHLPGVYTQVSCYSHWIKSVIYNEHNILSSRPK</sequence>
<dbReference type="PANTHER" id="PTHR24252">
    <property type="entry name" value="ACROSIN-RELATED"/>
    <property type="match status" value="1"/>
</dbReference>
<keyword evidence="2 10" id="KW-0645">Protease</keyword>
<dbReference type="InterPro" id="IPR009003">
    <property type="entry name" value="Peptidase_S1_PA"/>
</dbReference>
<evidence type="ECO:0000256" key="7">
    <source>
        <dbReference type="ARBA" id="ARBA00023157"/>
    </source>
</evidence>
<evidence type="ECO:0000256" key="1">
    <source>
        <dbReference type="ARBA" id="ARBA00022659"/>
    </source>
</evidence>
<dbReference type="GO" id="GO:0006508">
    <property type="term" value="P:proteolysis"/>
    <property type="evidence" value="ECO:0007669"/>
    <property type="project" value="UniProtKB-KW"/>
</dbReference>
<dbReference type="GO" id="GO:0042381">
    <property type="term" value="P:hemolymph coagulation"/>
    <property type="evidence" value="ECO:0007669"/>
    <property type="project" value="UniProtKB-KW"/>
</dbReference>
<dbReference type="InterPro" id="IPR033116">
    <property type="entry name" value="TRYPSIN_SER"/>
</dbReference>
<gene>
    <name evidence="12" type="ORF">L9F63_006690</name>
</gene>
<keyword evidence="3" id="KW-0732">Signal</keyword>
<evidence type="ECO:0000256" key="3">
    <source>
        <dbReference type="ARBA" id="ARBA00022729"/>
    </source>
</evidence>
<evidence type="ECO:0000256" key="10">
    <source>
        <dbReference type="RuleBase" id="RU363034"/>
    </source>
</evidence>
<dbReference type="GO" id="GO:0004252">
    <property type="term" value="F:serine-type endopeptidase activity"/>
    <property type="evidence" value="ECO:0007669"/>
    <property type="project" value="InterPro"/>
</dbReference>
<dbReference type="PROSITE" id="PS50240">
    <property type="entry name" value="TRYPSIN_DOM"/>
    <property type="match status" value="1"/>
</dbReference>
<dbReference type="SMART" id="SM00020">
    <property type="entry name" value="Tryp_SPc"/>
    <property type="match status" value="1"/>
</dbReference>
<evidence type="ECO:0000313" key="13">
    <source>
        <dbReference type="Proteomes" id="UP001233999"/>
    </source>
</evidence>
<proteinExistence type="predicted"/>
<dbReference type="SUPFAM" id="SSF50494">
    <property type="entry name" value="Trypsin-like serine proteases"/>
    <property type="match status" value="1"/>
</dbReference>
<evidence type="ECO:0000256" key="8">
    <source>
        <dbReference type="ARBA" id="ARBA00052079"/>
    </source>
</evidence>
<dbReference type="PRINTS" id="PR00722">
    <property type="entry name" value="CHYMOTRYPSIN"/>
</dbReference>
<reference evidence="12" key="2">
    <citation type="submission" date="2023-05" db="EMBL/GenBank/DDBJ databases">
        <authorList>
            <person name="Fouks B."/>
        </authorList>
    </citation>
    <scope>NUCLEOTIDE SEQUENCE</scope>
    <source>
        <strain evidence="12">Stay&amp;Tobe</strain>
        <tissue evidence="12">Testes</tissue>
    </source>
</reference>